<evidence type="ECO:0000256" key="16">
    <source>
        <dbReference type="RuleBase" id="RU362081"/>
    </source>
</evidence>
<name>A0ABV7LAI3_9HYPH</name>
<dbReference type="InterPro" id="IPR018303">
    <property type="entry name" value="ATPase_P-typ_P_site"/>
</dbReference>
<evidence type="ECO:0000256" key="2">
    <source>
        <dbReference type="ARBA" id="ARBA00006024"/>
    </source>
</evidence>
<feature type="transmembrane region" description="Helical" evidence="16">
    <location>
        <begin position="439"/>
        <end position="461"/>
    </location>
</feature>
<evidence type="ECO:0000256" key="6">
    <source>
        <dbReference type="ARBA" id="ARBA00022737"/>
    </source>
</evidence>
<keyword evidence="5 16" id="KW-0479">Metal-binding</keyword>
<keyword evidence="8" id="KW-0187">Copper transport</keyword>
<keyword evidence="15 16" id="KW-0472">Membrane</keyword>
<gene>
    <name evidence="18" type="ORF">ACFOEX_00580</name>
</gene>
<feature type="transmembrane region" description="Helical" evidence="16">
    <location>
        <begin position="185"/>
        <end position="205"/>
    </location>
</feature>
<keyword evidence="10" id="KW-0460">Magnesium</keyword>
<dbReference type="InterPro" id="IPR036412">
    <property type="entry name" value="HAD-like_sf"/>
</dbReference>
<keyword evidence="13" id="KW-0186">Copper</keyword>
<evidence type="ECO:0000256" key="3">
    <source>
        <dbReference type="ARBA" id="ARBA00022448"/>
    </source>
</evidence>
<dbReference type="InterPro" id="IPR036163">
    <property type="entry name" value="HMA_dom_sf"/>
</dbReference>
<dbReference type="Gene3D" id="3.30.70.100">
    <property type="match status" value="2"/>
</dbReference>
<dbReference type="SUPFAM" id="SSF81665">
    <property type="entry name" value="Calcium ATPase, transmembrane domain M"/>
    <property type="match status" value="1"/>
</dbReference>
<dbReference type="InterPro" id="IPR023214">
    <property type="entry name" value="HAD_sf"/>
</dbReference>
<evidence type="ECO:0000256" key="1">
    <source>
        <dbReference type="ARBA" id="ARBA00004127"/>
    </source>
</evidence>
<dbReference type="Proteomes" id="UP001595536">
    <property type="component" value="Unassembled WGS sequence"/>
</dbReference>
<evidence type="ECO:0000256" key="8">
    <source>
        <dbReference type="ARBA" id="ARBA00022796"/>
    </source>
</evidence>
<evidence type="ECO:0000313" key="18">
    <source>
        <dbReference type="EMBL" id="MFC3264855.1"/>
    </source>
</evidence>
<feature type="domain" description="HMA" evidence="17">
    <location>
        <begin position="85"/>
        <end position="151"/>
    </location>
</feature>
<dbReference type="InterPro" id="IPR006121">
    <property type="entry name" value="HMA_dom"/>
</dbReference>
<evidence type="ECO:0000256" key="15">
    <source>
        <dbReference type="ARBA" id="ARBA00023136"/>
    </source>
</evidence>
<feature type="transmembrane region" description="Helical" evidence="16">
    <location>
        <begin position="225"/>
        <end position="245"/>
    </location>
</feature>
<feature type="transmembrane region" description="Helical" evidence="16">
    <location>
        <begin position="467"/>
        <end position="490"/>
    </location>
</feature>
<keyword evidence="12 16" id="KW-1133">Transmembrane helix</keyword>
<dbReference type="NCBIfam" id="TIGR01512">
    <property type="entry name" value="ATPase-IB2_Cd"/>
    <property type="match status" value="1"/>
</dbReference>
<dbReference type="Gene3D" id="2.70.150.10">
    <property type="entry name" value="Calcium-transporting ATPase, cytoplasmic transduction domain A"/>
    <property type="match status" value="1"/>
</dbReference>
<dbReference type="NCBIfam" id="TIGR01511">
    <property type="entry name" value="ATPase-IB1_Cu"/>
    <property type="match status" value="1"/>
</dbReference>
<dbReference type="SUPFAM" id="SSF56784">
    <property type="entry name" value="HAD-like"/>
    <property type="match status" value="1"/>
</dbReference>
<comment type="caution">
    <text evidence="18">The sequence shown here is derived from an EMBL/GenBank/DDBJ whole genome shotgun (WGS) entry which is preliminary data.</text>
</comment>
<keyword evidence="4 16" id="KW-0812">Transmembrane</keyword>
<dbReference type="Pfam" id="PF00122">
    <property type="entry name" value="E1-E2_ATPase"/>
    <property type="match status" value="1"/>
</dbReference>
<keyword evidence="19" id="KW-1185">Reference proteome</keyword>
<dbReference type="SFLD" id="SFLDG00002">
    <property type="entry name" value="C1.7:_P-type_atpase_like"/>
    <property type="match status" value="1"/>
</dbReference>
<keyword evidence="9 16" id="KW-0067">ATP-binding</keyword>
<dbReference type="NCBIfam" id="TIGR01494">
    <property type="entry name" value="ATPase_P-type"/>
    <property type="match status" value="1"/>
</dbReference>
<dbReference type="PRINTS" id="PR00119">
    <property type="entry name" value="CATATPASE"/>
</dbReference>
<feature type="domain" description="HMA" evidence="17">
    <location>
        <begin position="18"/>
        <end position="83"/>
    </location>
</feature>
<evidence type="ECO:0000256" key="7">
    <source>
        <dbReference type="ARBA" id="ARBA00022741"/>
    </source>
</evidence>
<reference evidence="19" key="1">
    <citation type="journal article" date="2019" name="Int. J. Syst. Evol. Microbiol.">
        <title>The Global Catalogue of Microorganisms (GCM) 10K type strain sequencing project: providing services to taxonomists for standard genome sequencing and annotation.</title>
        <authorList>
            <consortium name="The Broad Institute Genomics Platform"/>
            <consortium name="The Broad Institute Genome Sequencing Center for Infectious Disease"/>
            <person name="Wu L."/>
            <person name="Ma J."/>
        </authorList>
    </citation>
    <scope>NUCLEOTIDE SEQUENCE [LARGE SCALE GENOMIC DNA]</scope>
    <source>
        <strain evidence="19">CCM 7941</strain>
    </source>
</reference>
<proteinExistence type="inferred from homology"/>
<dbReference type="Pfam" id="PF00403">
    <property type="entry name" value="HMA"/>
    <property type="match status" value="2"/>
</dbReference>
<protein>
    <submittedName>
        <fullName evidence="18">Heavy metal translocating P-type ATPase</fullName>
    </submittedName>
</protein>
<evidence type="ECO:0000256" key="11">
    <source>
        <dbReference type="ARBA" id="ARBA00022967"/>
    </source>
</evidence>
<dbReference type="SFLD" id="SFLDF00027">
    <property type="entry name" value="p-type_atpase"/>
    <property type="match status" value="1"/>
</dbReference>
<dbReference type="InterPro" id="IPR001757">
    <property type="entry name" value="P_typ_ATPase"/>
</dbReference>
<dbReference type="PROSITE" id="PS01047">
    <property type="entry name" value="HMA_1"/>
    <property type="match status" value="2"/>
</dbReference>
<feature type="transmembrane region" description="Helical" evidence="16">
    <location>
        <begin position="811"/>
        <end position="830"/>
    </location>
</feature>
<dbReference type="PROSITE" id="PS50846">
    <property type="entry name" value="HMA_2"/>
    <property type="match status" value="2"/>
</dbReference>
<comment type="similarity">
    <text evidence="2 16">Belongs to the cation transport ATPase (P-type) (TC 3.A.3) family. Type IB subfamily.</text>
</comment>
<keyword evidence="11" id="KW-1278">Translocase</keyword>
<dbReference type="CDD" id="cd02094">
    <property type="entry name" value="P-type_ATPase_Cu-like"/>
    <property type="match status" value="1"/>
</dbReference>
<evidence type="ECO:0000256" key="9">
    <source>
        <dbReference type="ARBA" id="ARBA00022840"/>
    </source>
</evidence>
<dbReference type="InterPro" id="IPR023299">
    <property type="entry name" value="ATPase_P-typ_cyto_dom_N"/>
</dbReference>
<dbReference type="PANTHER" id="PTHR43520:SF8">
    <property type="entry name" value="P-TYPE CU(+) TRANSPORTER"/>
    <property type="match status" value="1"/>
</dbReference>
<organism evidence="18 19">
    <name type="scientific">Camelimonas abortus</name>
    <dbReference type="NCBI Taxonomy" id="1017184"/>
    <lineage>
        <taxon>Bacteria</taxon>
        <taxon>Pseudomonadati</taxon>
        <taxon>Pseudomonadota</taxon>
        <taxon>Alphaproteobacteria</taxon>
        <taxon>Hyphomicrobiales</taxon>
        <taxon>Chelatococcaceae</taxon>
        <taxon>Camelimonas</taxon>
    </lineage>
</organism>
<dbReference type="SUPFAM" id="SSF81653">
    <property type="entry name" value="Calcium ATPase, transduction domain A"/>
    <property type="match status" value="1"/>
</dbReference>
<feature type="transmembrane region" description="Helical" evidence="16">
    <location>
        <begin position="257"/>
        <end position="280"/>
    </location>
</feature>
<keyword evidence="7 16" id="KW-0547">Nucleotide-binding</keyword>
<dbReference type="PRINTS" id="PR00943">
    <property type="entry name" value="CUATPASE"/>
</dbReference>
<dbReference type="CDD" id="cd00371">
    <property type="entry name" value="HMA"/>
    <property type="match status" value="2"/>
</dbReference>
<evidence type="ECO:0000256" key="4">
    <source>
        <dbReference type="ARBA" id="ARBA00022692"/>
    </source>
</evidence>
<dbReference type="SFLD" id="SFLDS00003">
    <property type="entry name" value="Haloacid_Dehalogenase"/>
    <property type="match status" value="1"/>
</dbReference>
<dbReference type="PROSITE" id="PS00154">
    <property type="entry name" value="ATPASE_E1_E2"/>
    <property type="match status" value="1"/>
</dbReference>
<feature type="transmembrane region" description="Helical" evidence="16">
    <location>
        <begin position="783"/>
        <end position="805"/>
    </location>
</feature>
<keyword evidence="3" id="KW-0813">Transport</keyword>
<dbReference type="NCBIfam" id="TIGR00003">
    <property type="entry name" value="copper ion binding protein"/>
    <property type="match status" value="1"/>
</dbReference>
<evidence type="ECO:0000256" key="14">
    <source>
        <dbReference type="ARBA" id="ARBA00023065"/>
    </source>
</evidence>
<keyword evidence="16" id="KW-1003">Cell membrane</keyword>
<evidence type="ECO:0000256" key="13">
    <source>
        <dbReference type="ARBA" id="ARBA00023008"/>
    </source>
</evidence>
<sequence>MSAQVQAATTAAQASGARTARIPVAGMSCASCVRRVEQALLAAPGVKRAAVNLAAETAEVELDAGIDLAAAIGAIRDAGYDVPAQTVTIDIEGMGCASCVGRVERALQAVPGVVSAAVNLAAGRAAVAFIPGLTGRPALEAAIRAAGYRPLPPARQGDGVAAMQGLSEAREAARARETAGLKRDLIIAAALTLPVSVIEMGGHFIPAWSHWLAAAAGHRNLQLSSLVLTTLTLFGPGLRFFVRGVPALLRGAPDMNALVAVGAGAAWAYSAVATLAPQLFPEGAAHVYFEAAAVIVTLVLLGRFLEARARGRAGDAIRRLVGLQPRAARVMRDGEWRDVPLETVGPGDEIQVRPGERIPLDGLVISGRSQVDESMISGEPVPVAKEPGAEVTGGSLNQAGAFVFRVTRTGDDTVLAQIIRMVETAQGAKLPIEGVVDRITMWFVPAVMAAAALTFAVWLFFGPQPALALAVVNAVSVLIIACPCAMGLATPMSIMVAAGRAAELGVLFRNGEALQTLAGVRVIAFDKTGTLTAGRPALTDLETTNGFGRAEALRLAAAVEAQSEHHLAAAITEAARREGIAPPAAGDFAALPGRGVSATVEGRRTLAGSAAFLGENGVDVGPLAATAARLASEARSTVYLAVDGRLAAVIAVADPVRPTTQQALETLRAMGVRTAMISGDSRRTAEAVAAKLGISDVAAETLPDGKVAALERLRAAYGPAAFVGDGVNDAPALAAADVGIAVGAGADIAIESADVALMTSDPAGVAAALALSRAAMANIRQNLFWAFAYNAALIPVAAGALYPAFGVMLSPMLGAGAMALSSLFVVGNALRLRRFTPPARAA</sequence>
<evidence type="ECO:0000256" key="5">
    <source>
        <dbReference type="ARBA" id="ARBA00022723"/>
    </source>
</evidence>
<feature type="transmembrane region" description="Helical" evidence="16">
    <location>
        <begin position="286"/>
        <end position="305"/>
    </location>
</feature>
<evidence type="ECO:0000313" key="19">
    <source>
        <dbReference type="Proteomes" id="UP001595536"/>
    </source>
</evidence>
<evidence type="ECO:0000259" key="17">
    <source>
        <dbReference type="PROSITE" id="PS50846"/>
    </source>
</evidence>
<evidence type="ECO:0000256" key="10">
    <source>
        <dbReference type="ARBA" id="ARBA00022842"/>
    </source>
</evidence>
<dbReference type="NCBIfam" id="TIGR01525">
    <property type="entry name" value="ATPase-IB_hvy"/>
    <property type="match status" value="1"/>
</dbReference>
<keyword evidence="14" id="KW-0406">Ion transport</keyword>
<dbReference type="PANTHER" id="PTHR43520">
    <property type="entry name" value="ATP7, ISOFORM B"/>
    <property type="match status" value="1"/>
</dbReference>
<dbReference type="Gene3D" id="3.40.50.1000">
    <property type="entry name" value="HAD superfamily/HAD-like"/>
    <property type="match status" value="1"/>
</dbReference>
<comment type="subcellular location">
    <subcellularLocation>
        <location evidence="16">Cell membrane</location>
    </subcellularLocation>
    <subcellularLocation>
        <location evidence="1">Endomembrane system</location>
        <topology evidence="1">Multi-pass membrane protein</topology>
    </subcellularLocation>
</comment>
<dbReference type="InterPro" id="IPR044492">
    <property type="entry name" value="P_typ_ATPase_HD_dom"/>
</dbReference>
<dbReference type="EMBL" id="JBHRUV010000004">
    <property type="protein sequence ID" value="MFC3264855.1"/>
    <property type="molecule type" value="Genomic_DNA"/>
</dbReference>
<dbReference type="Pfam" id="PF00702">
    <property type="entry name" value="Hydrolase"/>
    <property type="match status" value="1"/>
</dbReference>
<dbReference type="InterPro" id="IPR008250">
    <property type="entry name" value="ATPase_P-typ_transduc_dom_A_sf"/>
</dbReference>
<dbReference type="InterPro" id="IPR059000">
    <property type="entry name" value="ATPase_P-type_domA"/>
</dbReference>
<dbReference type="InterPro" id="IPR017969">
    <property type="entry name" value="Heavy-metal-associated_CS"/>
</dbReference>
<dbReference type="InterPro" id="IPR023298">
    <property type="entry name" value="ATPase_P-typ_TM_dom_sf"/>
</dbReference>
<accession>A0ABV7LAI3</accession>
<dbReference type="RefSeq" id="WP_376832129.1">
    <property type="nucleotide sequence ID" value="NZ_JBHLWR010000006.1"/>
</dbReference>
<dbReference type="InterPro" id="IPR006122">
    <property type="entry name" value="HMA_Cu_ion-bd"/>
</dbReference>
<evidence type="ECO:0000256" key="12">
    <source>
        <dbReference type="ARBA" id="ARBA00022989"/>
    </source>
</evidence>
<dbReference type="InterPro" id="IPR027256">
    <property type="entry name" value="P-typ_ATPase_IB"/>
</dbReference>
<dbReference type="SUPFAM" id="SSF55008">
    <property type="entry name" value="HMA, heavy metal-associated domain"/>
    <property type="match status" value="2"/>
</dbReference>
<keyword evidence="6" id="KW-0677">Repeat</keyword>
<dbReference type="Gene3D" id="3.40.1110.10">
    <property type="entry name" value="Calcium-transporting ATPase, cytoplasmic domain N"/>
    <property type="match status" value="1"/>
</dbReference>